<feature type="binding site" evidence="8">
    <location>
        <position position="212"/>
    </location>
    <ligand>
        <name>Mn(2+)</name>
        <dbReference type="ChEBI" id="CHEBI:29035"/>
        <label>2</label>
    </ligand>
</feature>
<dbReference type="PANTHER" id="PTHR30447:SF0">
    <property type="entry name" value="FRUCTOSE-1,6-BISPHOSPHATASE 1 CLASS 2-RELATED"/>
    <property type="match status" value="1"/>
</dbReference>
<keyword evidence="11" id="KW-1185">Reference proteome</keyword>
<dbReference type="Gene3D" id="3.40.190.90">
    <property type="match status" value="1"/>
</dbReference>
<dbReference type="GO" id="GO:0005829">
    <property type="term" value="C:cytosol"/>
    <property type="evidence" value="ECO:0007669"/>
    <property type="project" value="TreeGrafter"/>
</dbReference>
<evidence type="ECO:0000256" key="3">
    <source>
        <dbReference type="ARBA" id="ARBA00022723"/>
    </source>
</evidence>
<evidence type="ECO:0000256" key="4">
    <source>
        <dbReference type="ARBA" id="ARBA00022801"/>
    </source>
</evidence>
<proteinExistence type="inferred from homology"/>
<dbReference type="STRING" id="419481.SAMN05216233_12830"/>
<keyword evidence="5 8" id="KW-0464">Manganese</keyword>
<sequence>MNIAFDLMKVTEAAAIEAAKWVGTGRKKAGDGAAVAAMRQAFSTIDLSGRVVIGEGEKDEAPMLYTGEEVGNGRGLAVDIAVDPVEGTNLMALGRPNAIAVLGAAPRGSMYDPGPSFYMKKLVVPKEAAQVVDIDAPVEDNLDNTAKALGKDVRDLVIFVLDKPRHVELIQRIRAKGARVQLHTDGDVAGSLMAVTPGSGVDMMLGTGGTPEGVISACAVVALGGAIFGRLDPKTEEERNTVINYGTDIDKLLTTTDLVDSEKACFVATGISGGTFLAGVENDASGIITHSMVLDGGSGHLCMVRSVHTNTM</sequence>
<evidence type="ECO:0000256" key="6">
    <source>
        <dbReference type="ARBA" id="ARBA00023277"/>
    </source>
</evidence>
<dbReference type="Proteomes" id="UP000198870">
    <property type="component" value="Unassembled WGS sequence"/>
</dbReference>
<dbReference type="EMBL" id="FMUX01000028">
    <property type="protein sequence ID" value="SCY86006.1"/>
    <property type="molecule type" value="Genomic_DNA"/>
</dbReference>
<evidence type="ECO:0000313" key="10">
    <source>
        <dbReference type="EMBL" id="SCY86006.1"/>
    </source>
</evidence>
<dbReference type="PANTHER" id="PTHR30447">
    <property type="entry name" value="FRUCTOSE-1,6-BISPHOSPHATASE CLASS 2"/>
    <property type="match status" value="1"/>
</dbReference>
<evidence type="ECO:0000256" key="2">
    <source>
        <dbReference type="ARBA" id="ARBA00008989"/>
    </source>
</evidence>
<organism evidence="10 11">
    <name type="scientific">Desulfoluna spongiiphila</name>
    <dbReference type="NCBI Taxonomy" id="419481"/>
    <lineage>
        <taxon>Bacteria</taxon>
        <taxon>Pseudomonadati</taxon>
        <taxon>Thermodesulfobacteriota</taxon>
        <taxon>Desulfobacteria</taxon>
        <taxon>Desulfobacterales</taxon>
        <taxon>Desulfolunaceae</taxon>
        <taxon>Desulfoluna</taxon>
    </lineage>
</organism>
<reference evidence="10 11" key="1">
    <citation type="submission" date="2016-10" db="EMBL/GenBank/DDBJ databases">
        <authorList>
            <person name="de Groot N.N."/>
        </authorList>
    </citation>
    <scope>NUCLEOTIDE SEQUENCE [LARGE SCALE GENOMIC DNA]</scope>
    <source>
        <strain evidence="10 11">AA1</strain>
    </source>
</reference>
<evidence type="ECO:0000256" key="8">
    <source>
        <dbReference type="PIRSR" id="PIRSR004532-1"/>
    </source>
</evidence>
<name>A0A1G5JCA9_9BACT</name>
<dbReference type="InterPro" id="IPR004464">
    <property type="entry name" value="FBPase_class-2/SBPase"/>
</dbReference>
<dbReference type="OrthoDB" id="9779353at2"/>
<dbReference type="GO" id="GO:0042132">
    <property type="term" value="F:fructose 1,6-bisphosphate 1-phosphatase activity"/>
    <property type="evidence" value="ECO:0007669"/>
    <property type="project" value="UniProtKB-EC"/>
</dbReference>
<dbReference type="PIRSF" id="PIRSF004532">
    <property type="entry name" value="GlpX"/>
    <property type="match status" value="1"/>
</dbReference>
<keyword evidence="6 7" id="KW-0119">Carbohydrate metabolism</keyword>
<dbReference type="SUPFAM" id="SSF56655">
    <property type="entry name" value="Carbohydrate phosphatase"/>
    <property type="match status" value="1"/>
</dbReference>
<comment type="cofactor">
    <cofactor evidence="8">
        <name>Mn(2+)</name>
        <dbReference type="ChEBI" id="CHEBI:29035"/>
    </cofactor>
</comment>
<evidence type="ECO:0000256" key="5">
    <source>
        <dbReference type="ARBA" id="ARBA00023211"/>
    </source>
</evidence>
<accession>A0A1G5JCA9</accession>
<dbReference type="GO" id="GO:0006094">
    <property type="term" value="P:gluconeogenesis"/>
    <property type="evidence" value="ECO:0007669"/>
    <property type="project" value="InterPro"/>
</dbReference>
<dbReference type="GO" id="GO:0046872">
    <property type="term" value="F:metal ion binding"/>
    <property type="evidence" value="ECO:0007669"/>
    <property type="project" value="UniProtKB-KW"/>
</dbReference>
<feature type="binding site" evidence="8">
    <location>
        <position position="83"/>
    </location>
    <ligand>
        <name>Mn(2+)</name>
        <dbReference type="ChEBI" id="CHEBI:29035"/>
        <label>2</label>
    </ligand>
</feature>
<evidence type="ECO:0000313" key="11">
    <source>
        <dbReference type="Proteomes" id="UP000198870"/>
    </source>
</evidence>
<evidence type="ECO:0000256" key="7">
    <source>
        <dbReference type="PIRNR" id="PIRNR004532"/>
    </source>
</evidence>
<feature type="binding site" evidence="9">
    <location>
        <begin position="163"/>
        <end position="165"/>
    </location>
    <ligand>
        <name>substrate</name>
    </ligand>
</feature>
<gene>
    <name evidence="10" type="ORF">SAMN05216233_12830</name>
</gene>
<dbReference type="GO" id="GO:0030388">
    <property type="term" value="P:fructose 1,6-bisphosphate metabolic process"/>
    <property type="evidence" value="ECO:0007669"/>
    <property type="project" value="TreeGrafter"/>
</dbReference>
<feature type="binding site" evidence="9">
    <location>
        <begin position="86"/>
        <end position="88"/>
    </location>
    <ligand>
        <name>substrate</name>
    </ligand>
</feature>
<dbReference type="AlphaFoldDB" id="A0A1G5JCA9"/>
<dbReference type="Gene3D" id="3.30.540.10">
    <property type="entry name" value="Fructose-1,6-Bisphosphatase, subunit A, domain 1"/>
    <property type="match status" value="1"/>
</dbReference>
<dbReference type="RefSeq" id="WP_092215268.1">
    <property type="nucleotide sequence ID" value="NZ_FMUX01000028.1"/>
</dbReference>
<protein>
    <recommendedName>
        <fullName evidence="7">Fructose-1,6-bisphosphatase</fullName>
    </recommendedName>
</protein>
<comment type="similarity">
    <text evidence="2 7">Belongs to the FBPase class 2 family.</text>
</comment>
<keyword evidence="4" id="KW-0378">Hydrolase</keyword>
<dbReference type="FunFam" id="3.40.190.90:FF:000001">
    <property type="entry name" value="Fructose-1,6-bisphosphatase"/>
    <property type="match status" value="1"/>
</dbReference>
<feature type="binding site" evidence="9">
    <location>
        <begin position="185"/>
        <end position="187"/>
    </location>
    <ligand>
        <name>substrate</name>
    </ligand>
</feature>
<comment type="catalytic activity">
    <reaction evidence="1">
        <text>beta-D-fructose 1,6-bisphosphate + H2O = beta-D-fructose 6-phosphate + phosphate</text>
        <dbReference type="Rhea" id="RHEA:11064"/>
        <dbReference type="ChEBI" id="CHEBI:15377"/>
        <dbReference type="ChEBI" id="CHEBI:32966"/>
        <dbReference type="ChEBI" id="CHEBI:43474"/>
        <dbReference type="ChEBI" id="CHEBI:57634"/>
        <dbReference type="EC" id="3.1.3.11"/>
    </reaction>
</comment>
<feature type="binding site" evidence="8">
    <location>
        <position position="55"/>
    </location>
    <ligand>
        <name>Mn(2+)</name>
        <dbReference type="ChEBI" id="CHEBI:29035"/>
        <label>1</label>
    </ligand>
</feature>
<feature type="binding site" evidence="9">
    <location>
        <position position="118"/>
    </location>
    <ligand>
        <name>substrate</name>
    </ligand>
</feature>
<evidence type="ECO:0000256" key="1">
    <source>
        <dbReference type="ARBA" id="ARBA00001273"/>
    </source>
</evidence>
<dbReference type="CDD" id="cd01516">
    <property type="entry name" value="FBPase_glpX"/>
    <property type="match status" value="1"/>
</dbReference>
<dbReference type="GO" id="GO:0006071">
    <property type="term" value="P:glycerol metabolic process"/>
    <property type="evidence" value="ECO:0007669"/>
    <property type="project" value="InterPro"/>
</dbReference>
<evidence type="ECO:0000256" key="9">
    <source>
        <dbReference type="PIRSR" id="PIRSR004532-2"/>
    </source>
</evidence>
<dbReference type="NCBIfam" id="TIGR00330">
    <property type="entry name" value="glpX"/>
    <property type="match status" value="1"/>
</dbReference>
<feature type="binding site" evidence="8">
    <location>
        <position position="31"/>
    </location>
    <ligand>
        <name>Mn(2+)</name>
        <dbReference type="ChEBI" id="CHEBI:29035"/>
        <label>1</label>
    </ligand>
</feature>
<feature type="binding site" evidence="9">
    <location>
        <position position="209"/>
    </location>
    <ligand>
        <name>substrate</name>
    </ligand>
</feature>
<keyword evidence="3 8" id="KW-0479">Metal-binding</keyword>
<dbReference type="Pfam" id="PF03320">
    <property type="entry name" value="FBPase_glpX"/>
    <property type="match status" value="1"/>
</dbReference>
<feature type="binding site" evidence="8">
    <location>
        <position position="86"/>
    </location>
    <ligand>
        <name>Mn(2+)</name>
        <dbReference type="ChEBI" id="CHEBI:29035"/>
        <label>2</label>
    </ligand>
</feature>